<organism evidence="1 2">
    <name type="scientific">Mikania micrantha</name>
    <name type="common">bitter vine</name>
    <dbReference type="NCBI Taxonomy" id="192012"/>
    <lineage>
        <taxon>Eukaryota</taxon>
        <taxon>Viridiplantae</taxon>
        <taxon>Streptophyta</taxon>
        <taxon>Embryophyta</taxon>
        <taxon>Tracheophyta</taxon>
        <taxon>Spermatophyta</taxon>
        <taxon>Magnoliopsida</taxon>
        <taxon>eudicotyledons</taxon>
        <taxon>Gunneridae</taxon>
        <taxon>Pentapetalae</taxon>
        <taxon>asterids</taxon>
        <taxon>campanulids</taxon>
        <taxon>Asterales</taxon>
        <taxon>Asteraceae</taxon>
        <taxon>Asteroideae</taxon>
        <taxon>Heliantheae alliance</taxon>
        <taxon>Eupatorieae</taxon>
        <taxon>Mikania</taxon>
    </lineage>
</organism>
<dbReference type="AlphaFoldDB" id="A0A5N6MVZ3"/>
<keyword evidence="2" id="KW-1185">Reference proteome</keyword>
<evidence type="ECO:0000313" key="1">
    <source>
        <dbReference type="EMBL" id="KAD4178306.1"/>
    </source>
</evidence>
<sequence length="140" mass="15178">MVGIILLQPSGIFCNLLIQSIYDFDFKGVAVDLHPPGNGTKEFNMFLNSNSISVVKQLSGIGKKHNYLDRGSFHLTQLEGYVAIHFLLIDMSGMGRLAIFPCCFTPIIDGNEVGLAVSRIAFEGHGAFSLRTITTIVGAS</sequence>
<protein>
    <submittedName>
        <fullName evidence="1">Uncharacterized protein</fullName>
    </submittedName>
</protein>
<evidence type="ECO:0000313" key="2">
    <source>
        <dbReference type="Proteomes" id="UP000326396"/>
    </source>
</evidence>
<name>A0A5N6MVZ3_9ASTR</name>
<dbReference type="EMBL" id="SZYD01000014">
    <property type="protein sequence ID" value="KAD4178306.1"/>
    <property type="molecule type" value="Genomic_DNA"/>
</dbReference>
<accession>A0A5N6MVZ3</accession>
<proteinExistence type="predicted"/>
<reference evidence="1 2" key="1">
    <citation type="submission" date="2019-05" db="EMBL/GenBank/DDBJ databases">
        <title>Mikania micrantha, genome provides insights into the molecular mechanism of rapid growth.</title>
        <authorList>
            <person name="Liu B."/>
        </authorList>
    </citation>
    <scope>NUCLEOTIDE SEQUENCE [LARGE SCALE GENOMIC DNA]</scope>
    <source>
        <strain evidence="1">NLD-2019</strain>
        <tissue evidence="1">Leaf</tissue>
    </source>
</reference>
<dbReference type="Proteomes" id="UP000326396">
    <property type="component" value="Linkage Group LG4"/>
</dbReference>
<gene>
    <name evidence="1" type="ORF">E3N88_26897</name>
</gene>
<comment type="caution">
    <text evidence="1">The sequence shown here is derived from an EMBL/GenBank/DDBJ whole genome shotgun (WGS) entry which is preliminary data.</text>
</comment>